<evidence type="ECO:0000313" key="3">
    <source>
        <dbReference type="Proteomes" id="UP000571324"/>
    </source>
</evidence>
<dbReference type="GO" id="GO:0034237">
    <property type="term" value="F:protein kinase A regulatory subunit binding"/>
    <property type="evidence" value="ECO:0007669"/>
    <property type="project" value="TreeGrafter"/>
</dbReference>
<feature type="non-terminal residue" evidence="2">
    <location>
        <position position="134"/>
    </location>
</feature>
<dbReference type="Proteomes" id="UP000571324">
    <property type="component" value="Unassembled WGS sequence"/>
</dbReference>
<feature type="compositionally biased region" description="Low complexity" evidence="1">
    <location>
        <begin position="110"/>
        <end position="134"/>
    </location>
</feature>
<protein>
    <submittedName>
        <fullName evidence="2">AKP8L protein</fullName>
    </submittedName>
</protein>
<dbReference type="AlphaFoldDB" id="A0A7K6D7Q9"/>
<sequence>FFLGYGDWNSGTSRGYEGYNYGYGYAQDNSGYGYGTTAGNSWDLGNSEGDGGPEGDGLGKQRLDLGSEPEGMQGRSYGAAGDRYESYDSRSSLNDRDLFRPGYDYRDYPNDYPNDYSDYPNDYSDYPNDFPNDY</sequence>
<dbReference type="EMBL" id="VZRL01003029">
    <property type="protein sequence ID" value="NWV22128.1"/>
    <property type="molecule type" value="Genomic_DNA"/>
</dbReference>
<keyword evidence="3" id="KW-1185">Reference proteome</keyword>
<gene>
    <name evidence="2" type="primary">Akap8l_0</name>
    <name evidence="2" type="ORF">ORISOL_R15642</name>
</gene>
<dbReference type="InterPro" id="IPR007071">
    <property type="entry name" value="AKAP95"/>
</dbReference>
<feature type="compositionally biased region" description="Basic and acidic residues" evidence="1">
    <location>
        <begin position="82"/>
        <end position="109"/>
    </location>
</feature>
<name>A0A7K6D7Q9_9PASS</name>
<organism evidence="2 3">
    <name type="scientific">Origma solitaria</name>
    <dbReference type="NCBI Taxonomy" id="720586"/>
    <lineage>
        <taxon>Eukaryota</taxon>
        <taxon>Metazoa</taxon>
        <taxon>Chordata</taxon>
        <taxon>Craniata</taxon>
        <taxon>Vertebrata</taxon>
        <taxon>Euteleostomi</taxon>
        <taxon>Archelosauria</taxon>
        <taxon>Archosauria</taxon>
        <taxon>Dinosauria</taxon>
        <taxon>Saurischia</taxon>
        <taxon>Theropoda</taxon>
        <taxon>Coelurosauria</taxon>
        <taxon>Aves</taxon>
        <taxon>Neognathae</taxon>
        <taxon>Neoaves</taxon>
        <taxon>Telluraves</taxon>
        <taxon>Australaves</taxon>
        <taxon>Passeriformes</taxon>
        <taxon>Meliphagoidea</taxon>
        <taxon>Acanthizidae</taxon>
        <taxon>Origma</taxon>
    </lineage>
</organism>
<dbReference type="GO" id="GO:0016363">
    <property type="term" value="C:nuclear matrix"/>
    <property type="evidence" value="ECO:0007669"/>
    <property type="project" value="TreeGrafter"/>
</dbReference>
<accession>A0A7K6D7Q9</accession>
<comment type="caution">
    <text evidence="2">The sequence shown here is derived from an EMBL/GenBank/DDBJ whole genome shotgun (WGS) entry which is preliminary data.</text>
</comment>
<evidence type="ECO:0000256" key="1">
    <source>
        <dbReference type="SAM" id="MobiDB-lite"/>
    </source>
</evidence>
<proteinExistence type="predicted"/>
<dbReference type="GO" id="GO:0003677">
    <property type="term" value="F:DNA binding"/>
    <property type="evidence" value="ECO:0007669"/>
    <property type="project" value="InterPro"/>
</dbReference>
<dbReference type="PANTHER" id="PTHR12190:SF4">
    <property type="entry name" value="A-KINASE ANCHOR PROTEIN 8-LIKE"/>
    <property type="match status" value="1"/>
</dbReference>
<reference evidence="2 3" key="1">
    <citation type="submission" date="2019-09" db="EMBL/GenBank/DDBJ databases">
        <title>Bird 10,000 Genomes (B10K) Project - Family phase.</title>
        <authorList>
            <person name="Zhang G."/>
        </authorList>
    </citation>
    <scope>NUCLEOTIDE SEQUENCE [LARGE SCALE GENOMIC DNA]</scope>
    <source>
        <strain evidence="2">B10K-DU-029-52</strain>
    </source>
</reference>
<evidence type="ECO:0000313" key="2">
    <source>
        <dbReference type="EMBL" id="NWV22128.1"/>
    </source>
</evidence>
<feature type="region of interest" description="Disordered" evidence="1">
    <location>
        <begin position="36"/>
        <end position="134"/>
    </location>
</feature>
<dbReference type="OrthoDB" id="8923935at2759"/>
<feature type="non-terminal residue" evidence="2">
    <location>
        <position position="1"/>
    </location>
</feature>
<dbReference type="PANTHER" id="PTHR12190">
    <property type="entry name" value="A-KINASE ANCHOR PROTEIN AKAP 8"/>
    <property type="match status" value="1"/>
</dbReference>